<protein>
    <submittedName>
        <fullName evidence="3">Putative sprt family metallopeptidase</fullName>
    </submittedName>
</protein>
<dbReference type="Pfam" id="PF10263">
    <property type="entry name" value="SprT-like"/>
    <property type="match status" value="1"/>
</dbReference>
<evidence type="ECO:0000313" key="4">
    <source>
        <dbReference type="Proteomes" id="UP000285326"/>
    </source>
</evidence>
<feature type="region of interest" description="Disordered" evidence="1">
    <location>
        <begin position="221"/>
        <end position="268"/>
    </location>
</feature>
<dbReference type="PANTHER" id="PTHR23099:SF0">
    <property type="entry name" value="GERM CELL NUCLEAR ACIDIC PROTEIN"/>
    <property type="match status" value="1"/>
</dbReference>
<feature type="compositionally biased region" description="Basic and acidic residues" evidence="1">
    <location>
        <begin position="125"/>
        <end position="139"/>
    </location>
</feature>
<dbReference type="GO" id="GO:0005634">
    <property type="term" value="C:nucleus"/>
    <property type="evidence" value="ECO:0007669"/>
    <property type="project" value="TreeGrafter"/>
</dbReference>
<dbReference type="InterPro" id="IPR006640">
    <property type="entry name" value="SprT-like_domain"/>
</dbReference>
<feature type="region of interest" description="Disordered" evidence="1">
    <location>
        <begin position="114"/>
        <end position="139"/>
    </location>
</feature>
<proteinExistence type="predicted"/>
<evidence type="ECO:0000313" key="3">
    <source>
        <dbReference type="EMBL" id="RKF78026.1"/>
    </source>
</evidence>
<dbReference type="AlphaFoldDB" id="A0A420ITZ4"/>
<accession>A0A420ITZ4</accession>
<feature type="compositionally biased region" description="Polar residues" evidence="1">
    <location>
        <begin position="315"/>
        <end position="324"/>
    </location>
</feature>
<reference evidence="3 4" key="1">
    <citation type="journal article" date="2018" name="BMC Genomics">
        <title>Comparative genome analyses reveal sequence features reflecting distinct modes of host-adaptation between dicot and monocot powdery mildew.</title>
        <authorList>
            <person name="Wu Y."/>
            <person name="Ma X."/>
            <person name="Pan Z."/>
            <person name="Kale S.D."/>
            <person name="Song Y."/>
            <person name="King H."/>
            <person name="Zhang Q."/>
            <person name="Presley C."/>
            <person name="Deng X."/>
            <person name="Wei C.I."/>
            <person name="Xiao S."/>
        </authorList>
    </citation>
    <scope>NUCLEOTIDE SEQUENCE [LARGE SCALE GENOMIC DNA]</scope>
    <source>
        <strain evidence="3">UMSG1</strain>
    </source>
</reference>
<dbReference type="InterPro" id="IPR035240">
    <property type="entry name" value="SprT_Zn_ribbon"/>
</dbReference>
<name>A0A420ITZ4_9PEZI</name>
<dbReference type="Pfam" id="PF17283">
    <property type="entry name" value="Zn_ribbon_SprT"/>
    <property type="match status" value="1"/>
</dbReference>
<feature type="domain" description="SprT-like" evidence="2">
    <location>
        <begin position="351"/>
        <end position="522"/>
    </location>
</feature>
<dbReference type="GO" id="GO:0006950">
    <property type="term" value="P:response to stress"/>
    <property type="evidence" value="ECO:0007669"/>
    <property type="project" value="UniProtKB-ARBA"/>
</dbReference>
<evidence type="ECO:0000259" key="2">
    <source>
        <dbReference type="SMART" id="SM00731"/>
    </source>
</evidence>
<feature type="region of interest" description="Disordered" evidence="1">
    <location>
        <begin position="290"/>
        <end position="326"/>
    </location>
</feature>
<feature type="region of interest" description="Disordered" evidence="1">
    <location>
        <begin position="161"/>
        <end position="190"/>
    </location>
</feature>
<dbReference type="EMBL" id="MCBS01021487">
    <property type="protein sequence ID" value="RKF78026.1"/>
    <property type="molecule type" value="Genomic_DNA"/>
</dbReference>
<evidence type="ECO:0000256" key="1">
    <source>
        <dbReference type="SAM" id="MobiDB-lite"/>
    </source>
</evidence>
<comment type="caution">
    <text evidence="3">The sequence shown here is derived from an EMBL/GenBank/DDBJ whole genome shotgun (WGS) entry which is preliminary data.</text>
</comment>
<feature type="compositionally biased region" description="Polar residues" evidence="1">
    <location>
        <begin position="244"/>
        <end position="260"/>
    </location>
</feature>
<feature type="compositionally biased region" description="Basic and acidic residues" evidence="1">
    <location>
        <begin position="225"/>
        <end position="243"/>
    </location>
</feature>
<dbReference type="SMART" id="SM00731">
    <property type="entry name" value="SprT"/>
    <property type="match status" value="1"/>
</dbReference>
<organism evidence="3 4">
    <name type="scientific">Golovinomyces cichoracearum</name>
    <dbReference type="NCBI Taxonomy" id="62708"/>
    <lineage>
        <taxon>Eukaryota</taxon>
        <taxon>Fungi</taxon>
        <taxon>Dikarya</taxon>
        <taxon>Ascomycota</taxon>
        <taxon>Pezizomycotina</taxon>
        <taxon>Leotiomycetes</taxon>
        <taxon>Erysiphales</taxon>
        <taxon>Erysiphaceae</taxon>
        <taxon>Golovinomyces</taxon>
    </lineage>
</organism>
<dbReference type="PANTHER" id="PTHR23099">
    <property type="entry name" value="TRANSCRIPTIONAL REGULATOR"/>
    <property type="match status" value="1"/>
</dbReference>
<dbReference type="Proteomes" id="UP000285326">
    <property type="component" value="Unassembled WGS sequence"/>
</dbReference>
<gene>
    <name evidence="3" type="ORF">GcM1_214008</name>
</gene>
<sequence>MIKVMESDSDNEFPDLIDLEKQIKAIAQQKKLQTQKISDVASITAKSDSFSKKAIAEETLTRKNSINIKGQILNSFPDGQLSIPVSRNISKSKKSYSPSHDSFAPISRECNLFGPYGPNSTKSDNLLEKERVSNKSHEQEREILARKILEKKKVGNIVSDTKQTSKINFNARNQHSPNAQQSNNTGKSQQFDDKTQIIGLDYQGLIQQGYILEEDFWSSTSDTESSVKGDQKFNRYKPGKEKYQSQSPQTSRLRPTNLSSPKKIHRIPTMPHEKSTDAFWQQDIINKWNDECSPPKKIAPSFRPSSEQYKPIKSKPNQDLSKASTKLGLKSKEARKKFSENKQSLAESFFFQLDREITQGEISRMAASTGGVKIEWSKKLNSTAGRANWRRETIKPTTKNSDGGYTSILYKHFATIELAEKVIDDEDRLLNVMAHEFCHLANFMISGIRNNPHGKEFKSWAAKCTQKFGHRGIHVTTKHSYAIDYKYIWRCEECGSEVKRHSKSVNLARHRCGICRGQLVQIKPAPRLSTKSCEYQTFVRENMKNIRQENPGSPQKEIMSLVGKRYQEQKALQTKENNKNEKNKQNRETFTAGEVDTDLIAQQLSNIFL</sequence>
<dbReference type="CDD" id="cd00084">
    <property type="entry name" value="HMG-box_SF"/>
    <property type="match status" value="1"/>
</dbReference>
<feature type="compositionally biased region" description="Polar residues" evidence="1">
    <location>
        <begin position="161"/>
        <end position="189"/>
    </location>
</feature>